<dbReference type="GO" id="GO:0051983">
    <property type="term" value="P:regulation of chromosome segregation"/>
    <property type="evidence" value="ECO:0007669"/>
    <property type="project" value="InterPro"/>
</dbReference>
<proteinExistence type="predicted"/>
<comment type="caution">
    <text evidence="2">The sequence shown here is derived from an EMBL/GenBank/DDBJ whole genome shotgun (WGS) entry which is preliminary data.</text>
</comment>
<dbReference type="InterPro" id="IPR044951">
    <property type="entry name" value="SPC24-like"/>
</dbReference>
<gene>
    <name evidence="2" type="ORF">ZIOFF_019885</name>
</gene>
<dbReference type="PANTHER" id="PTHR35730">
    <property type="entry name" value="KINETOCHORE PROTEIN SPC24 HOMOLOG-RELATED"/>
    <property type="match status" value="1"/>
</dbReference>
<dbReference type="EMBL" id="JACMSC010000005">
    <property type="protein sequence ID" value="KAG6522734.1"/>
    <property type="molecule type" value="Genomic_DNA"/>
</dbReference>
<protein>
    <submittedName>
        <fullName evidence="2">Uncharacterized protein</fullName>
    </submittedName>
</protein>
<keyword evidence="1" id="KW-0175">Coiled coil</keyword>
<keyword evidence="3" id="KW-1185">Reference proteome</keyword>
<evidence type="ECO:0000256" key="1">
    <source>
        <dbReference type="SAM" id="Coils"/>
    </source>
</evidence>
<sequence>MASPRKRVDIQHLLSLGDDLLGVLKNKKDEEGMMKIMEGLKLLSSSCQVDANETEKSIKDYQKKIQSCKENIDRIKDATDPDVELEHLQHQLDEKLQEEQLLQQELR</sequence>
<name>A0A8J5LNA9_ZINOF</name>
<evidence type="ECO:0000313" key="3">
    <source>
        <dbReference type="Proteomes" id="UP000734854"/>
    </source>
</evidence>
<dbReference type="PANTHER" id="PTHR35730:SF2">
    <property type="entry name" value="KINETOCHORE PROTEIN SPC24 HOMOLOG-RELATED"/>
    <property type="match status" value="1"/>
</dbReference>
<reference evidence="2 3" key="1">
    <citation type="submission" date="2020-08" db="EMBL/GenBank/DDBJ databases">
        <title>Plant Genome Project.</title>
        <authorList>
            <person name="Zhang R.-G."/>
        </authorList>
    </citation>
    <scope>NUCLEOTIDE SEQUENCE [LARGE SCALE GENOMIC DNA]</scope>
    <source>
        <tissue evidence="2">Rhizome</tissue>
    </source>
</reference>
<accession>A0A8J5LNA9</accession>
<dbReference type="AlphaFoldDB" id="A0A8J5LNA9"/>
<dbReference type="Proteomes" id="UP000734854">
    <property type="component" value="Unassembled WGS sequence"/>
</dbReference>
<evidence type="ECO:0000313" key="2">
    <source>
        <dbReference type="EMBL" id="KAG6522734.1"/>
    </source>
</evidence>
<organism evidence="2 3">
    <name type="scientific">Zingiber officinale</name>
    <name type="common">Ginger</name>
    <name type="synonym">Amomum zingiber</name>
    <dbReference type="NCBI Taxonomy" id="94328"/>
    <lineage>
        <taxon>Eukaryota</taxon>
        <taxon>Viridiplantae</taxon>
        <taxon>Streptophyta</taxon>
        <taxon>Embryophyta</taxon>
        <taxon>Tracheophyta</taxon>
        <taxon>Spermatophyta</taxon>
        <taxon>Magnoliopsida</taxon>
        <taxon>Liliopsida</taxon>
        <taxon>Zingiberales</taxon>
        <taxon>Zingiberaceae</taxon>
        <taxon>Zingiber</taxon>
    </lineage>
</organism>
<feature type="coiled-coil region" evidence="1">
    <location>
        <begin position="51"/>
        <end position="105"/>
    </location>
</feature>